<dbReference type="AlphaFoldDB" id="A0A1G9QFN3"/>
<organism evidence="2 3">
    <name type="scientific">Kriegella aquimaris</name>
    <dbReference type="NCBI Taxonomy" id="192904"/>
    <lineage>
        <taxon>Bacteria</taxon>
        <taxon>Pseudomonadati</taxon>
        <taxon>Bacteroidota</taxon>
        <taxon>Flavobacteriia</taxon>
        <taxon>Flavobacteriales</taxon>
        <taxon>Flavobacteriaceae</taxon>
        <taxon>Kriegella</taxon>
    </lineage>
</organism>
<evidence type="ECO:0000313" key="3">
    <source>
        <dbReference type="Proteomes" id="UP000199440"/>
    </source>
</evidence>
<feature type="transmembrane region" description="Helical" evidence="1">
    <location>
        <begin position="29"/>
        <end position="50"/>
    </location>
</feature>
<name>A0A1G9QFN3_9FLAO</name>
<dbReference type="InterPro" id="IPR046635">
    <property type="entry name" value="DUF6747"/>
</dbReference>
<dbReference type="RefSeq" id="WP_176801380.1">
    <property type="nucleotide sequence ID" value="NZ_FNGV01000005.1"/>
</dbReference>
<keyword evidence="1" id="KW-0812">Transmembrane</keyword>
<gene>
    <name evidence="2" type="ORF">SAMN04488514_10521</name>
</gene>
<evidence type="ECO:0000313" key="2">
    <source>
        <dbReference type="EMBL" id="SDM09862.1"/>
    </source>
</evidence>
<evidence type="ECO:0000256" key="1">
    <source>
        <dbReference type="SAM" id="Phobius"/>
    </source>
</evidence>
<keyword evidence="1" id="KW-1133">Transmembrane helix</keyword>
<dbReference type="EMBL" id="FNGV01000005">
    <property type="protein sequence ID" value="SDM09862.1"/>
    <property type="molecule type" value="Genomic_DNA"/>
</dbReference>
<reference evidence="2 3" key="1">
    <citation type="submission" date="2016-10" db="EMBL/GenBank/DDBJ databases">
        <authorList>
            <person name="de Groot N.N."/>
        </authorList>
    </citation>
    <scope>NUCLEOTIDE SEQUENCE [LARGE SCALE GENOMIC DNA]</scope>
    <source>
        <strain evidence="2 3">DSM 19886</strain>
    </source>
</reference>
<keyword evidence="1" id="KW-0472">Membrane</keyword>
<sequence length="56" mass="6723">MKNLLLVREIYVDAFKDWTFKMLRKYFKVFSWICFSLIAIAAYALIYRIATGFAFD</sequence>
<protein>
    <submittedName>
        <fullName evidence="2">Uncharacterized protein</fullName>
    </submittedName>
</protein>
<keyword evidence="3" id="KW-1185">Reference proteome</keyword>
<proteinExistence type="predicted"/>
<accession>A0A1G9QFN3</accession>
<dbReference type="Proteomes" id="UP000199440">
    <property type="component" value="Unassembled WGS sequence"/>
</dbReference>
<dbReference type="Pfam" id="PF20532">
    <property type="entry name" value="DUF6747"/>
    <property type="match status" value="1"/>
</dbReference>